<keyword evidence="3" id="KW-1185">Reference proteome</keyword>
<proteinExistence type="predicted"/>
<gene>
    <name evidence="2" type="ORF">Pfra01_001778800</name>
</gene>
<dbReference type="OrthoDB" id="161689at2759"/>
<feature type="region of interest" description="Disordered" evidence="1">
    <location>
        <begin position="155"/>
        <end position="275"/>
    </location>
</feature>
<feature type="region of interest" description="Disordered" evidence="1">
    <location>
        <begin position="533"/>
        <end position="563"/>
    </location>
</feature>
<sequence>MAYDPYKSLLANASREHLKRSADLNTHLVGNVFLPAIDSQHKKLPKSTASLKHLKVIEQCILAENKREERLAKCATIKDRRILTKKFQAQRERERELIQALMLGSYPERQHDIKLIETEVIPTTTPRQQINQETTGLSARVPTPDRVFRKADITGGVPKAKPHAHKKFKLPECNRSPGKKIDAKAQIAASTRLYSPTNKNSPTVREVRTENSDLPTRKKRSPSQSAGTVRSRQKDTPKTRTDDSSAETVETKESPSSGRTPSPYISLQQHQSRIAQTPQLSTLPCKLPTETFSEPVESTAADGAQQIEITSVSFEGALSFSEAQRIAMGDEPKPRIDRIFAEIATQTTPRLQDNTPKSYCIKKVASRVELPPVNPTLVGELNQDASASTPRRPHSTRAIRSTRQAFLEGLAREPKIYRKDNQESAQSLSSVLNDSIDAESVDSNDQQNLSESEIIPQANQEDQLTATSSDPADEHATTEADYSEDDEHTVEDDPEQVHPDADDDEDLETDVAEVLFDLVDMVEAAIVEEERQNALPMSRTVSPRPRSSMVRASPKSSASSSRTHTDACACHSRPRAERLTTCCVSNRYSADTAPASRSASRCTRTH</sequence>
<dbReference type="AlphaFoldDB" id="A0A9W7CXY4"/>
<feature type="compositionally biased region" description="Polar residues" evidence="1">
    <location>
        <begin position="188"/>
        <end position="203"/>
    </location>
</feature>
<evidence type="ECO:0000313" key="3">
    <source>
        <dbReference type="Proteomes" id="UP001165121"/>
    </source>
</evidence>
<name>A0A9W7CXY4_9STRA</name>
<reference evidence="2" key="1">
    <citation type="submission" date="2023-04" db="EMBL/GenBank/DDBJ databases">
        <title>Phytophthora fragariaefolia NBRC 109709.</title>
        <authorList>
            <person name="Ichikawa N."/>
            <person name="Sato H."/>
            <person name="Tonouchi N."/>
        </authorList>
    </citation>
    <scope>NUCLEOTIDE SEQUENCE</scope>
    <source>
        <strain evidence="2">NBRC 109709</strain>
    </source>
</reference>
<comment type="caution">
    <text evidence="2">The sequence shown here is derived from an EMBL/GenBank/DDBJ whole genome shotgun (WGS) entry which is preliminary data.</text>
</comment>
<evidence type="ECO:0000313" key="2">
    <source>
        <dbReference type="EMBL" id="GMF47303.1"/>
    </source>
</evidence>
<protein>
    <submittedName>
        <fullName evidence="2">Unnamed protein product</fullName>
    </submittedName>
</protein>
<dbReference type="EMBL" id="BSXT01002142">
    <property type="protein sequence ID" value="GMF47303.1"/>
    <property type="molecule type" value="Genomic_DNA"/>
</dbReference>
<feature type="region of interest" description="Disordered" evidence="1">
    <location>
        <begin position="374"/>
        <end position="399"/>
    </location>
</feature>
<organism evidence="2 3">
    <name type="scientific">Phytophthora fragariaefolia</name>
    <dbReference type="NCBI Taxonomy" id="1490495"/>
    <lineage>
        <taxon>Eukaryota</taxon>
        <taxon>Sar</taxon>
        <taxon>Stramenopiles</taxon>
        <taxon>Oomycota</taxon>
        <taxon>Peronosporomycetes</taxon>
        <taxon>Peronosporales</taxon>
        <taxon>Peronosporaceae</taxon>
        <taxon>Phytophthora</taxon>
    </lineage>
</organism>
<feature type="compositionally biased region" description="Low complexity" evidence="1">
    <location>
        <begin position="546"/>
        <end position="562"/>
    </location>
</feature>
<evidence type="ECO:0000256" key="1">
    <source>
        <dbReference type="SAM" id="MobiDB-lite"/>
    </source>
</evidence>
<feature type="compositionally biased region" description="Basic and acidic residues" evidence="1">
    <location>
        <begin position="232"/>
        <end position="253"/>
    </location>
</feature>
<dbReference type="Proteomes" id="UP001165121">
    <property type="component" value="Unassembled WGS sequence"/>
</dbReference>
<feature type="compositionally biased region" description="Acidic residues" evidence="1">
    <location>
        <begin position="481"/>
        <end position="494"/>
    </location>
</feature>
<feature type="compositionally biased region" description="Polar residues" evidence="1">
    <location>
        <begin position="443"/>
        <end position="470"/>
    </location>
</feature>
<feature type="region of interest" description="Disordered" evidence="1">
    <location>
        <begin position="439"/>
        <end position="505"/>
    </location>
</feature>
<accession>A0A9W7CXY4</accession>
<feature type="compositionally biased region" description="Polar residues" evidence="1">
    <location>
        <begin position="254"/>
        <end position="275"/>
    </location>
</feature>